<keyword evidence="8 9" id="KW-0472">Membrane</keyword>
<dbReference type="PIRSF" id="PIRSF037314">
    <property type="entry name" value="STHK_MctS"/>
    <property type="match status" value="1"/>
</dbReference>
<evidence type="ECO:0000259" key="11">
    <source>
        <dbReference type="SMART" id="SM01049"/>
    </source>
</evidence>
<evidence type="ECO:0000259" key="10">
    <source>
        <dbReference type="SMART" id="SM00387"/>
    </source>
</evidence>
<protein>
    <submittedName>
        <fullName evidence="12">Histidine kinase</fullName>
    </submittedName>
</protein>
<sequence>MKLRQKIIFLAIVPLCLAFAAIALVVRHQAVELGRQQRATIEAAYLASKNAELKHYVDLATHALAHLYNTGRSDEAIKNEARQILADLEFGDDGYFFVYDQSGRNVMHPRQPELVGTEMWNWRDASGSLTIQHLIERANQGGGYERYLWRKPSSKTVAPKLGYVVGLPQWGWIIGTGIYLDDVDAALAQIDRQISGHVHQTMLLIAGIAVLCAFAVALSGLLLNLSEHRVADAKLRQLAQRVVRSQEEERARLSRDLHDGISQWLVSIKLQIEAALIRLGGTPEQAATARATFEKTAGQINGVLAEVRRISHDLRPAILDDLGLAAALEHLCGEWREAAATTATIAFETEGDAGALPDVANTVLFRVAQEALTNIARHAGASEIVVRLHGGRNFVMLQVRDNGCGFDVGQVDDHARHGIGLRNMRERMEAVGGELALDSSSAGTHISALIPRHSLFPHPHA</sequence>
<dbReference type="Pfam" id="PF02518">
    <property type="entry name" value="HATPase_c"/>
    <property type="match status" value="1"/>
</dbReference>
<name>A0A246WXC9_9BURK</name>
<keyword evidence="4 9" id="KW-0812">Transmembrane</keyword>
<evidence type="ECO:0000256" key="7">
    <source>
        <dbReference type="ARBA" id="ARBA00023012"/>
    </source>
</evidence>
<keyword evidence="5 12" id="KW-0418">Kinase</keyword>
<dbReference type="InterPro" id="IPR003594">
    <property type="entry name" value="HATPase_dom"/>
</dbReference>
<dbReference type="Gene3D" id="3.30.565.10">
    <property type="entry name" value="Histidine kinase-like ATPase, C-terminal domain"/>
    <property type="match status" value="1"/>
</dbReference>
<keyword evidence="2" id="KW-1003">Cell membrane</keyword>
<evidence type="ECO:0000256" key="5">
    <source>
        <dbReference type="ARBA" id="ARBA00022777"/>
    </source>
</evidence>
<comment type="subcellular location">
    <subcellularLocation>
        <location evidence="1">Cell membrane</location>
        <topology evidence="1">Multi-pass membrane protein</topology>
    </subcellularLocation>
</comment>
<comment type="caution">
    <text evidence="12">The sequence shown here is derived from an EMBL/GenBank/DDBJ whole genome shotgun (WGS) entry which is preliminary data.</text>
</comment>
<keyword evidence="3" id="KW-0808">Transferase</keyword>
<feature type="domain" description="Single Cache" evidence="11">
    <location>
        <begin position="42"/>
        <end position="132"/>
    </location>
</feature>
<dbReference type="PANTHER" id="PTHR24421">
    <property type="entry name" value="NITRATE/NITRITE SENSOR PROTEIN NARX-RELATED"/>
    <property type="match status" value="1"/>
</dbReference>
<dbReference type="SMART" id="SM00387">
    <property type="entry name" value="HATPase_c"/>
    <property type="match status" value="1"/>
</dbReference>
<dbReference type="GO" id="GO:0046983">
    <property type="term" value="F:protein dimerization activity"/>
    <property type="evidence" value="ECO:0007669"/>
    <property type="project" value="InterPro"/>
</dbReference>
<organism evidence="12 13">
    <name type="scientific">Herbaspirillum robiniae</name>
    <dbReference type="NCBI Taxonomy" id="2014887"/>
    <lineage>
        <taxon>Bacteria</taxon>
        <taxon>Pseudomonadati</taxon>
        <taxon>Pseudomonadota</taxon>
        <taxon>Betaproteobacteria</taxon>
        <taxon>Burkholderiales</taxon>
        <taxon>Oxalobacteraceae</taxon>
        <taxon>Herbaspirillum</taxon>
    </lineage>
</organism>
<evidence type="ECO:0000256" key="2">
    <source>
        <dbReference type="ARBA" id="ARBA00022475"/>
    </source>
</evidence>
<dbReference type="InterPro" id="IPR036890">
    <property type="entry name" value="HATPase_C_sf"/>
</dbReference>
<dbReference type="Pfam" id="PF17200">
    <property type="entry name" value="sCache_2"/>
    <property type="match status" value="1"/>
</dbReference>
<feature type="transmembrane region" description="Helical" evidence="9">
    <location>
        <begin position="202"/>
        <end position="225"/>
    </location>
</feature>
<dbReference type="AlphaFoldDB" id="A0A246WXC9"/>
<gene>
    <name evidence="12" type="ORF">CEJ42_02785</name>
</gene>
<dbReference type="GO" id="GO:0005886">
    <property type="term" value="C:plasma membrane"/>
    <property type="evidence" value="ECO:0007669"/>
    <property type="project" value="UniProtKB-SubCell"/>
</dbReference>
<dbReference type="CDD" id="cd16917">
    <property type="entry name" value="HATPase_UhpB-NarQ-NarX-like"/>
    <property type="match status" value="1"/>
</dbReference>
<dbReference type="InterPro" id="IPR033480">
    <property type="entry name" value="sCache_2"/>
</dbReference>
<evidence type="ECO:0000256" key="9">
    <source>
        <dbReference type="SAM" id="Phobius"/>
    </source>
</evidence>
<dbReference type="Gene3D" id="1.20.5.1930">
    <property type="match status" value="1"/>
</dbReference>
<feature type="domain" description="Histidine kinase/HSP90-like ATPase" evidence="10">
    <location>
        <begin position="359"/>
        <end position="454"/>
    </location>
</feature>
<reference evidence="12 13" key="1">
    <citation type="submission" date="2017-06" db="EMBL/GenBank/DDBJ databases">
        <title>Herbaspirillum phytohormonus sp. nov., isolated from the root nodule of Robinia pseudoacacia in lead-zinc mine.</title>
        <authorList>
            <person name="Fan M."/>
            <person name="Lin Y."/>
        </authorList>
    </citation>
    <scope>NUCLEOTIDE SEQUENCE [LARGE SCALE GENOMIC DNA]</scope>
    <source>
        <strain evidence="12 13">HZ10</strain>
    </source>
</reference>
<dbReference type="InterPro" id="IPR011712">
    <property type="entry name" value="Sig_transdc_His_kin_sub3_dim/P"/>
</dbReference>
<evidence type="ECO:0000256" key="8">
    <source>
        <dbReference type="ARBA" id="ARBA00023136"/>
    </source>
</evidence>
<evidence type="ECO:0000256" key="1">
    <source>
        <dbReference type="ARBA" id="ARBA00004651"/>
    </source>
</evidence>
<dbReference type="PANTHER" id="PTHR24421:SF59">
    <property type="entry name" value="OXYGEN SENSOR HISTIDINE KINASE NREB"/>
    <property type="match status" value="1"/>
</dbReference>
<keyword evidence="7" id="KW-0902">Two-component regulatory system</keyword>
<keyword evidence="6 9" id="KW-1133">Transmembrane helix</keyword>
<dbReference type="RefSeq" id="WP_088749951.1">
    <property type="nucleotide sequence ID" value="NZ_NJGU01000001.1"/>
</dbReference>
<accession>A0A246WXC9</accession>
<dbReference type="Pfam" id="PF07730">
    <property type="entry name" value="HisKA_3"/>
    <property type="match status" value="1"/>
</dbReference>
<dbReference type="Proteomes" id="UP000197596">
    <property type="component" value="Unassembled WGS sequence"/>
</dbReference>
<evidence type="ECO:0000256" key="3">
    <source>
        <dbReference type="ARBA" id="ARBA00022679"/>
    </source>
</evidence>
<dbReference type="Gene3D" id="3.30.450.20">
    <property type="entry name" value="PAS domain"/>
    <property type="match status" value="1"/>
</dbReference>
<evidence type="ECO:0000313" key="12">
    <source>
        <dbReference type="EMBL" id="OWY31006.1"/>
    </source>
</evidence>
<dbReference type="SUPFAM" id="SSF55874">
    <property type="entry name" value="ATPase domain of HSP90 chaperone/DNA topoisomerase II/histidine kinase"/>
    <property type="match status" value="1"/>
</dbReference>
<proteinExistence type="predicted"/>
<dbReference type="InterPro" id="IPR050482">
    <property type="entry name" value="Sensor_HK_TwoCompSys"/>
</dbReference>
<dbReference type="InterPro" id="IPR017171">
    <property type="entry name" value="Sig_transdc_His_kinase_MctS"/>
</dbReference>
<evidence type="ECO:0000313" key="13">
    <source>
        <dbReference type="Proteomes" id="UP000197596"/>
    </source>
</evidence>
<evidence type="ECO:0000256" key="6">
    <source>
        <dbReference type="ARBA" id="ARBA00022989"/>
    </source>
</evidence>
<dbReference type="EMBL" id="NJGU01000001">
    <property type="protein sequence ID" value="OWY31006.1"/>
    <property type="molecule type" value="Genomic_DNA"/>
</dbReference>
<evidence type="ECO:0000256" key="4">
    <source>
        <dbReference type="ARBA" id="ARBA00022692"/>
    </source>
</evidence>
<dbReference type="GO" id="GO:0000155">
    <property type="term" value="F:phosphorelay sensor kinase activity"/>
    <property type="evidence" value="ECO:0007669"/>
    <property type="project" value="InterPro"/>
</dbReference>
<dbReference type="SMART" id="SM01049">
    <property type="entry name" value="Cache_2"/>
    <property type="match status" value="1"/>
</dbReference>